<evidence type="ECO:0000256" key="2">
    <source>
        <dbReference type="ARBA" id="ARBA00005216"/>
    </source>
</evidence>
<dbReference type="InterPro" id="IPR045626">
    <property type="entry name" value="PGDH_ASB_dom"/>
</dbReference>
<evidence type="ECO:0000256" key="3">
    <source>
        <dbReference type="ARBA" id="ARBA00005854"/>
    </source>
</evidence>
<dbReference type="InterPro" id="IPR006139">
    <property type="entry name" value="D-isomer_2_OHA_DH_cat_dom"/>
</dbReference>
<dbReference type="PROSITE" id="PS00670">
    <property type="entry name" value="D_2_HYDROXYACID_DH_2"/>
    <property type="match status" value="1"/>
</dbReference>
<dbReference type="PROSITE" id="PS51671">
    <property type="entry name" value="ACT"/>
    <property type="match status" value="1"/>
</dbReference>
<dbReference type="CDD" id="cd12173">
    <property type="entry name" value="PGDH_4"/>
    <property type="match status" value="1"/>
</dbReference>
<dbReference type="Gene3D" id="3.40.50.720">
    <property type="entry name" value="NAD(P)-binding Rossmann-like Domain"/>
    <property type="match status" value="2"/>
</dbReference>
<accession>A0A1I2W7N2</accession>
<dbReference type="FunFam" id="3.30.1330.90:FF:000003">
    <property type="entry name" value="D-3-phosphoglycerate dehydrogenase"/>
    <property type="match status" value="1"/>
</dbReference>
<dbReference type="InterPro" id="IPR029753">
    <property type="entry name" value="D-isomer_DH_CS"/>
</dbReference>
<evidence type="ECO:0000256" key="1">
    <source>
        <dbReference type="ARBA" id="ARBA00003800"/>
    </source>
</evidence>
<evidence type="ECO:0000256" key="5">
    <source>
        <dbReference type="ARBA" id="ARBA00022605"/>
    </source>
</evidence>
<keyword evidence="8 11" id="KW-0718">Serine biosynthesis</keyword>
<dbReference type="SUPFAM" id="SSF55021">
    <property type="entry name" value="ACT-like"/>
    <property type="match status" value="1"/>
</dbReference>
<comment type="catalytic activity">
    <reaction evidence="10 11">
        <text>(2R)-3-phosphoglycerate + NAD(+) = 3-phosphooxypyruvate + NADH + H(+)</text>
        <dbReference type="Rhea" id="RHEA:12641"/>
        <dbReference type="ChEBI" id="CHEBI:15378"/>
        <dbReference type="ChEBI" id="CHEBI:18110"/>
        <dbReference type="ChEBI" id="CHEBI:57540"/>
        <dbReference type="ChEBI" id="CHEBI:57945"/>
        <dbReference type="ChEBI" id="CHEBI:58272"/>
        <dbReference type="EC" id="1.1.1.95"/>
    </reaction>
</comment>
<evidence type="ECO:0000256" key="11">
    <source>
        <dbReference type="RuleBase" id="RU363003"/>
    </source>
</evidence>
<dbReference type="RefSeq" id="WP_092472505.1">
    <property type="nucleotide sequence ID" value="NZ_FOOX01000013.1"/>
</dbReference>
<dbReference type="NCBIfam" id="TIGR01327">
    <property type="entry name" value="PGDH"/>
    <property type="match status" value="1"/>
</dbReference>
<evidence type="ECO:0000256" key="9">
    <source>
        <dbReference type="ARBA" id="ARBA00048126"/>
    </source>
</evidence>
<organism evidence="13 14">
    <name type="scientific">Desulfotruncus arcticus DSM 17038</name>
    <dbReference type="NCBI Taxonomy" id="1121424"/>
    <lineage>
        <taxon>Bacteria</taxon>
        <taxon>Bacillati</taxon>
        <taxon>Bacillota</taxon>
        <taxon>Clostridia</taxon>
        <taxon>Eubacteriales</taxon>
        <taxon>Desulfallaceae</taxon>
        <taxon>Desulfotruncus</taxon>
    </lineage>
</organism>
<feature type="domain" description="ACT" evidence="12">
    <location>
        <begin position="452"/>
        <end position="524"/>
    </location>
</feature>
<dbReference type="Gene3D" id="3.30.70.260">
    <property type="match status" value="1"/>
</dbReference>
<dbReference type="Proteomes" id="UP000199337">
    <property type="component" value="Unassembled WGS sequence"/>
</dbReference>
<dbReference type="InterPro" id="IPR029009">
    <property type="entry name" value="ASB_dom_sf"/>
</dbReference>
<dbReference type="GO" id="GO:0006564">
    <property type="term" value="P:L-serine biosynthetic process"/>
    <property type="evidence" value="ECO:0007669"/>
    <property type="project" value="UniProtKB-UniRule"/>
</dbReference>
<dbReference type="GO" id="GO:0051287">
    <property type="term" value="F:NAD binding"/>
    <property type="evidence" value="ECO:0007669"/>
    <property type="project" value="UniProtKB-UniRule"/>
</dbReference>
<sequence>MKVLVLDGVAREGLQKLENEPGIVLDITKTVPEDQLIAIISEYDAVIVRSATKINKKVMSYAHKLKVIGRAGVGVDNIDLDEATRQGILVVNAPGGNTISATEYTIAMMLALARNIPQANTKLKNGEWDKKAFMGTELCTKTLGIIGLGRIGSAIAKRAQAMEMQVVAYDPYIAEKSVISTDIELVDLDELLERSDFITIHTPKTKSTRHLLNTEAFSKMKDGVRIINCARGGIVDETALYDALRSGKAAGAALDVFEEEPLTNSPLFELNNVVVSPHIGASTREAQIKVAADVANEILATLKGKLVKNTVNVPVIKHDLIPELKPYLKLVERMGTFQSQMVTARVKKIQIRYSGDFFKQTDTLTAALVKGFLDPILQENVNYINAIVLAKERGIVIEQTSVSMEEGYSNLITVRVFEDGCESSVSGSLFQGKPRIVGVNGYRIDSVPEGHLLIIPHVDKPGMIGLVGTVLGENNINISGMQNSRKEAGATSMMVISVDLAVPDEVLAQIKQAEAILDVKMINF</sequence>
<dbReference type="Pfam" id="PF19304">
    <property type="entry name" value="PGDH_inter"/>
    <property type="match status" value="1"/>
</dbReference>
<comment type="catalytic activity">
    <reaction evidence="9">
        <text>(R)-2-hydroxyglutarate + NAD(+) = 2-oxoglutarate + NADH + H(+)</text>
        <dbReference type="Rhea" id="RHEA:49612"/>
        <dbReference type="ChEBI" id="CHEBI:15378"/>
        <dbReference type="ChEBI" id="CHEBI:15801"/>
        <dbReference type="ChEBI" id="CHEBI:16810"/>
        <dbReference type="ChEBI" id="CHEBI:57540"/>
        <dbReference type="ChEBI" id="CHEBI:57945"/>
        <dbReference type="EC" id="1.1.1.399"/>
    </reaction>
</comment>
<dbReference type="InterPro" id="IPR045865">
    <property type="entry name" value="ACT-like_dom_sf"/>
</dbReference>
<dbReference type="Pfam" id="PF01842">
    <property type="entry name" value="ACT"/>
    <property type="match status" value="1"/>
</dbReference>
<evidence type="ECO:0000256" key="4">
    <source>
        <dbReference type="ARBA" id="ARBA00021582"/>
    </source>
</evidence>
<name>A0A1I2W7N2_9FIRM</name>
<dbReference type="OrthoDB" id="9805416at2"/>
<proteinExistence type="inferred from homology"/>
<dbReference type="EMBL" id="FOOX01000013">
    <property type="protein sequence ID" value="SFG97414.1"/>
    <property type="molecule type" value="Genomic_DNA"/>
</dbReference>
<dbReference type="InterPro" id="IPR006140">
    <property type="entry name" value="D-isomer_DH_NAD-bd"/>
</dbReference>
<dbReference type="Pfam" id="PF00389">
    <property type="entry name" value="2-Hacid_dh"/>
    <property type="match status" value="1"/>
</dbReference>
<keyword evidence="5 11" id="KW-0028">Amino-acid biosynthesis</keyword>
<comment type="pathway">
    <text evidence="2 11">Amino-acid biosynthesis; L-serine biosynthesis; L-serine from 3-phospho-D-glycerate: step 1/3.</text>
</comment>
<dbReference type="Gene3D" id="3.30.1330.90">
    <property type="entry name" value="D-3-phosphoglycerate dehydrogenase, domain 3"/>
    <property type="match status" value="1"/>
</dbReference>
<evidence type="ECO:0000256" key="7">
    <source>
        <dbReference type="ARBA" id="ARBA00023027"/>
    </source>
</evidence>
<dbReference type="UniPathway" id="UPA00135">
    <property type="reaction ID" value="UER00196"/>
</dbReference>
<dbReference type="PANTHER" id="PTHR42789">
    <property type="entry name" value="D-ISOMER SPECIFIC 2-HYDROXYACID DEHYDROGENASE FAMILY PROTEIN (AFU_ORTHOLOGUE AFUA_6G10090)"/>
    <property type="match status" value="1"/>
</dbReference>
<dbReference type="PROSITE" id="PS00065">
    <property type="entry name" value="D_2_HYDROXYACID_DH_1"/>
    <property type="match status" value="1"/>
</dbReference>
<keyword evidence="7 11" id="KW-0520">NAD</keyword>
<dbReference type="SUPFAM" id="SSF143548">
    <property type="entry name" value="Serine metabolism enzymes domain"/>
    <property type="match status" value="1"/>
</dbReference>
<gene>
    <name evidence="13" type="ORF">SAMN05660649_03336</name>
</gene>
<reference evidence="14" key="1">
    <citation type="submission" date="2016-10" db="EMBL/GenBank/DDBJ databases">
        <authorList>
            <person name="Varghese N."/>
            <person name="Submissions S."/>
        </authorList>
    </citation>
    <scope>NUCLEOTIDE SEQUENCE [LARGE SCALE GENOMIC DNA]</scope>
    <source>
        <strain evidence="14">DSM 17038</strain>
    </source>
</reference>
<keyword evidence="6 11" id="KW-0560">Oxidoreductase</keyword>
<protein>
    <recommendedName>
        <fullName evidence="4 11">D-3-phosphoglycerate dehydrogenase</fullName>
        <ecNumber evidence="11">1.1.1.95</ecNumber>
    </recommendedName>
</protein>
<evidence type="ECO:0000256" key="10">
    <source>
        <dbReference type="ARBA" id="ARBA00048731"/>
    </source>
</evidence>
<dbReference type="Pfam" id="PF02826">
    <property type="entry name" value="2-Hacid_dh_C"/>
    <property type="match status" value="1"/>
</dbReference>
<evidence type="ECO:0000313" key="14">
    <source>
        <dbReference type="Proteomes" id="UP000199337"/>
    </source>
</evidence>
<dbReference type="EC" id="1.1.1.95" evidence="11"/>
<dbReference type="InterPro" id="IPR002912">
    <property type="entry name" value="ACT_dom"/>
</dbReference>
<dbReference type="InterPro" id="IPR029752">
    <property type="entry name" value="D-isomer_DH_CS1"/>
</dbReference>
<evidence type="ECO:0000256" key="6">
    <source>
        <dbReference type="ARBA" id="ARBA00023002"/>
    </source>
</evidence>
<keyword evidence="14" id="KW-1185">Reference proteome</keyword>
<dbReference type="AlphaFoldDB" id="A0A1I2W7N2"/>
<comment type="function">
    <text evidence="1">Catalyzes the reversible oxidation of 3-phospho-D-glycerate to 3-phosphonooxypyruvate, the first step of the phosphorylated L-serine biosynthesis pathway. Also catalyzes the reversible oxidation of 2-hydroxyglutarate to 2-oxoglutarate.</text>
</comment>
<dbReference type="InterPro" id="IPR036291">
    <property type="entry name" value="NAD(P)-bd_dom_sf"/>
</dbReference>
<dbReference type="FunFam" id="3.40.50.720:FF:000021">
    <property type="entry name" value="D-3-phosphoglycerate dehydrogenase"/>
    <property type="match status" value="1"/>
</dbReference>
<dbReference type="SUPFAM" id="SSF52283">
    <property type="entry name" value="Formate/glycerate dehydrogenase catalytic domain-like"/>
    <property type="match status" value="1"/>
</dbReference>
<evidence type="ECO:0000256" key="8">
    <source>
        <dbReference type="ARBA" id="ARBA00023299"/>
    </source>
</evidence>
<dbReference type="STRING" id="341036.SAMN05660649_03336"/>
<dbReference type="PANTHER" id="PTHR42789:SF1">
    <property type="entry name" value="D-ISOMER SPECIFIC 2-HYDROXYACID DEHYDROGENASE FAMILY PROTEIN (AFU_ORTHOLOGUE AFUA_6G10090)"/>
    <property type="match status" value="1"/>
</dbReference>
<evidence type="ECO:0000313" key="13">
    <source>
        <dbReference type="EMBL" id="SFG97414.1"/>
    </source>
</evidence>
<dbReference type="FunFam" id="3.30.70.260:FF:000008">
    <property type="entry name" value="D-3-phosphoglycerate dehydrogenase, chloroplastic"/>
    <property type="match status" value="1"/>
</dbReference>
<dbReference type="SUPFAM" id="SSF51735">
    <property type="entry name" value="NAD(P)-binding Rossmann-fold domains"/>
    <property type="match status" value="1"/>
</dbReference>
<evidence type="ECO:0000259" key="12">
    <source>
        <dbReference type="PROSITE" id="PS51671"/>
    </source>
</evidence>
<dbReference type="InterPro" id="IPR006236">
    <property type="entry name" value="PGDH"/>
</dbReference>
<dbReference type="InterPro" id="IPR050857">
    <property type="entry name" value="D-2-hydroxyacid_DH"/>
</dbReference>
<comment type="similarity">
    <text evidence="3 11">Belongs to the D-isomer specific 2-hydroxyacid dehydrogenase family.</text>
</comment>
<dbReference type="GO" id="GO:0004617">
    <property type="term" value="F:phosphoglycerate dehydrogenase activity"/>
    <property type="evidence" value="ECO:0007669"/>
    <property type="project" value="UniProtKB-UniRule"/>
</dbReference>
<dbReference type="CDD" id="cd04902">
    <property type="entry name" value="ACT_3PGDH-xct"/>
    <property type="match status" value="1"/>
</dbReference>
<dbReference type="PROSITE" id="PS00671">
    <property type="entry name" value="D_2_HYDROXYACID_DH_3"/>
    <property type="match status" value="1"/>
</dbReference>